<reference evidence="1" key="1">
    <citation type="submission" date="2021-06" db="EMBL/GenBank/DDBJ databases">
        <authorList>
            <person name="Kallberg Y."/>
            <person name="Tangrot J."/>
            <person name="Rosling A."/>
        </authorList>
    </citation>
    <scope>NUCLEOTIDE SEQUENCE</scope>
    <source>
        <strain evidence="1">MA461A</strain>
    </source>
</reference>
<dbReference type="EMBL" id="CAJVQC010056454">
    <property type="protein sequence ID" value="CAG8796476.1"/>
    <property type="molecule type" value="Genomic_DNA"/>
</dbReference>
<keyword evidence="2" id="KW-1185">Reference proteome</keyword>
<gene>
    <name evidence="1" type="ORF">RPERSI_LOCUS20168</name>
</gene>
<dbReference type="Proteomes" id="UP000789920">
    <property type="component" value="Unassembled WGS sequence"/>
</dbReference>
<protein>
    <submittedName>
        <fullName evidence="1">30065_t:CDS:1</fullName>
    </submittedName>
</protein>
<sequence>MSIQLAINAAKNKNNRKKIDVISSKRKQLKANSIAATNSVAATNSNQSDLYNIDLDHD</sequence>
<evidence type="ECO:0000313" key="1">
    <source>
        <dbReference type="EMBL" id="CAG8796476.1"/>
    </source>
</evidence>
<evidence type="ECO:0000313" key="2">
    <source>
        <dbReference type="Proteomes" id="UP000789920"/>
    </source>
</evidence>
<accession>A0ACA9RK29</accession>
<proteinExistence type="predicted"/>
<feature type="non-terminal residue" evidence="1">
    <location>
        <position position="58"/>
    </location>
</feature>
<organism evidence="1 2">
    <name type="scientific">Racocetra persica</name>
    <dbReference type="NCBI Taxonomy" id="160502"/>
    <lineage>
        <taxon>Eukaryota</taxon>
        <taxon>Fungi</taxon>
        <taxon>Fungi incertae sedis</taxon>
        <taxon>Mucoromycota</taxon>
        <taxon>Glomeromycotina</taxon>
        <taxon>Glomeromycetes</taxon>
        <taxon>Diversisporales</taxon>
        <taxon>Gigasporaceae</taxon>
        <taxon>Racocetra</taxon>
    </lineage>
</organism>
<comment type="caution">
    <text evidence="1">The sequence shown here is derived from an EMBL/GenBank/DDBJ whole genome shotgun (WGS) entry which is preliminary data.</text>
</comment>
<name>A0ACA9RK29_9GLOM</name>